<evidence type="ECO:0000313" key="3">
    <source>
        <dbReference type="EMBL" id="MBS2097927.1"/>
    </source>
</evidence>
<dbReference type="InterPro" id="IPR052376">
    <property type="entry name" value="Oxidative_Scav/Glycosyltrans"/>
</dbReference>
<keyword evidence="1" id="KW-0175">Coiled coil</keyword>
<dbReference type="Pfam" id="PF02591">
    <property type="entry name" value="Zn_ribbon_9"/>
    <property type="match status" value="1"/>
</dbReference>
<comment type="caution">
    <text evidence="3">The sequence shown here is derived from an EMBL/GenBank/DDBJ whole genome shotgun (WGS) entry which is preliminary data.</text>
</comment>
<evidence type="ECO:0000313" key="4">
    <source>
        <dbReference type="Proteomes" id="UP000708576"/>
    </source>
</evidence>
<dbReference type="Gene3D" id="1.10.287.1490">
    <property type="match status" value="1"/>
</dbReference>
<evidence type="ECO:0000256" key="1">
    <source>
        <dbReference type="SAM" id="Coils"/>
    </source>
</evidence>
<evidence type="ECO:0000259" key="2">
    <source>
        <dbReference type="Pfam" id="PF02591"/>
    </source>
</evidence>
<accession>A0ABS5JSU3</accession>
<dbReference type="EMBL" id="JAGUCO010000003">
    <property type="protein sequence ID" value="MBS2097927.1"/>
    <property type="molecule type" value="Genomic_DNA"/>
</dbReference>
<keyword evidence="4" id="KW-1185">Reference proteome</keyword>
<name>A0ABS5JSU3_9BACT</name>
<gene>
    <name evidence="3" type="ORF">KEM10_06510</name>
</gene>
<dbReference type="PANTHER" id="PTHR39082">
    <property type="entry name" value="PHOSPHOLIPASE C-BETA-2-RELATED"/>
    <property type="match status" value="1"/>
</dbReference>
<feature type="domain" description="C4-type zinc ribbon" evidence="2">
    <location>
        <begin position="213"/>
        <end position="245"/>
    </location>
</feature>
<proteinExistence type="predicted"/>
<dbReference type="RefSeq" id="WP_212215046.1">
    <property type="nucleotide sequence ID" value="NZ_JAGUCO010000003.1"/>
</dbReference>
<sequence>MATIDPKAKEKEMSVEERLKALYDLQTVESSIDKIRTLRGELPLEVQDLEDEIEGLETRMGNLDGEIKSLNDAILGKKNEIKEAGLLIKKYEAQQNNVRNNREFDSLSKEIEFQKLEIELCEKRIKEFTAELKSKKEVGESSKQLLEDRKADLAAKKKELDEIVGETQVEEGRMIEKSEEIAQSVPERLLTAFRRIRKNARNGLAVVTVERDACGGCFNKIPPQRQLDIASHKKVIVCEYCGRILVDRAIGGEEAAAE</sequence>
<feature type="coiled-coil region" evidence="1">
    <location>
        <begin position="46"/>
        <end position="163"/>
    </location>
</feature>
<organism evidence="3 4">
    <name type="scientific">Carboxylicivirga linearis</name>
    <dbReference type="NCBI Taxonomy" id="1628157"/>
    <lineage>
        <taxon>Bacteria</taxon>
        <taxon>Pseudomonadati</taxon>
        <taxon>Bacteroidota</taxon>
        <taxon>Bacteroidia</taxon>
        <taxon>Marinilabiliales</taxon>
        <taxon>Marinilabiliaceae</taxon>
        <taxon>Carboxylicivirga</taxon>
    </lineage>
</organism>
<reference evidence="3 4" key="1">
    <citation type="journal article" date="2015" name="Int. J. Syst. Evol. Microbiol.">
        <title>Carboxylicivirga linearis sp. nov., isolated from a sea cucumber culture pond.</title>
        <authorList>
            <person name="Wang F.Q."/>
            <person name="Zhou Y.X."/>
            <person name="Lin X.Z."/>
            <person name="Chen G.J."/>
            <person name="Du Z.J."/>
        </authorList>
    </citation>
    <scope>NUCLEOTIDE SEQUENCE [LARGE SCALE GENOMIC DNA]</scope>
    <source>
        <strain evidence="3 4">FB218</strain>
    </source>
</reference>
<protein>
    <recommendedName>
        <fullName evidence="2">C4-type zinc ribbon domain-containing protein</fullName>
    </recommendedName>
</protein>
<dbReference type="Proteomes" id="UP000708576">
    <property type="component" value="Unassembled WGS sequence"/>
</dbReference>
<dbReference type="PANTHER" id="PTHR39082:SF1">
    <property type="entry name" value="SCAVENGER RECEPTOR CLASS A MEMBER 3"/>
    <property type="match status" value="1"/>
</dbReference>
<dbReference type="InterPro" id="IPR003743">
    <property type="entry name" value="Zf-RING_7"/>
</dbReference>